<organism evidence="2 3">
    <name type="scientific">Hymenobacter chitinivorans DSM 11115</name>
    <dbReference type="NCBI Taxonomy" id="1121954"/>
    <lineage>
        <taxon>Bacteria</taxon>
        <taxon>Pseudomonadati</taxon>
        <taxon>Bacteroidota</taxon>
        <taxon>Cytophagia</taxon>
        <taxon>Cytophagales</taxon>
        <taxon>Hymenobacteraceae</taxon>
        <taxon>Hymenobacter</taxon>
    </lineage>
</organism>
<keyword evidence="1" id="KW-1133">Transmembrane helix</keyword>
<feature type="transmembrane region" description="Helical" evidence="1">
    <location>
        <begin position="65"/>
        <end position="86"/>
    </location>
</feature>
<keyword evidence="1" id="KW-0472">Membrane</keyword>
<reference evidence="2 3" key="1">
    <citation type="submission" date="2017-11" db="EMBL/GenBank/DDBJ databases">
        <title>Genomic Encyclopedia of Archaeal and Bacterial Type Strains, Phase II (KMG-II): From Individual Species to Whole Genera.</title>
        <authorList>
            <person name="Goeker M."/>
        </authorList>
    </citation>
    <scope>NUCLEOTIDE SEQUENCE [LARGE SCALE GENOMIC DNA]</scope>
    <source>
        <strain evidence="2 3">DSM 11115</strain>
    </source>
</reference>
<proteinExistence type="predicted"/>
<evidence type="ECO:0008006" key="4">
    <source>
        <dbReference type="Google" id="ProtNLM"/>
    </source>
</evidence>
<keyword evidence="3" id="KW-1185">Reference proteome</keyword>
<protein>
    <recommendedName>
        <fullName evidence="4">YcxB-like protein</fullName>
    </recommendedName>
</protein>
<dbReference type="OrthoDB" id="882310at2"/>
<sequence length="177" mass="20103">MPSITLRPVTLSPADYVSINYRLWNQRMSTRRSNWLLGGALTLLAISVVYTLGQNSWQLTSWTNPVLLAAGLAFLVGRGQFVRWLLRRGYEKSRAGLSRSMVYTLLPNELQGQSELVQFSLHWSAIRKAVWVEPHWLLLYPTEAACYYLDLRCLPAPTSLADVRELLMAQAIAQHEA</sequence>
<keyword evidence="1" id="KW-0812">Transmembrane</keyword>
<dbReference type="RefSeq" id="WP_100334907.1">
    <property type="nucleotide sequence ID" value="NZ_PGFA01000001.1"/>
</dbReference>
<gene>
    <name evidence="2" type="ORF">CLV45_0593</name>
</gene>
<evidence type="ECO:0000313" key="2">
    <source>
        <dbReference type="EMBL" id="PJJ59178.1"/>
    </source>
</evidence>
<dbReference type="Proteomes" id="UP000228535">
    <property type="component" value="Unassembled WGS sequence"/>
</dbReference>
<dbReference type="EMBL" id="PGFA01000001">
    <property type="protein sequence ID" value="PJJ59178.1"/>
    <property type="molecule type" value="Genomic_DNA"/>
</dbReference>
<evidence type="ECO:0000313" key="3">
    <source>
        <dbReference type="Proteomes" id="UP000228535"/>
    </source>
</evidence>
<comment type="caution">
    <text evidence="2">The sequence shown here is derived from an EMBL/GenBank/DDBJ whole genome shotgun (WGS) entry which is preliminary data.</text>
</comment>
<name>A0A2M9BMK6_9BACT</name>
<dbReference type="AlphaFoldDB" id="A0A2M9BMK6"/>
<accession>A0A2M9BMK6</accession>
<feature type="transmembrane region" description="Helical" evidence="1">
    <location>
        <begin position="35"/>
        <end position="53"/>
    </location>
</feature>
<evidence type="ECO:0000256" key="1">
    <source>
        <dbReference type="SAM" id="Phobius"/>
    </source>
</evidence>